<comment type="similarity">
    <text evidence="4 12">Belongs to the TrpB family.</text>
</comment>
<dbReference type="PANTHER" id="PTHR48077">
    <property type="entry name" value="TRYPTOPHAN SYNTHASE-RELATED"/>
    <property type="match status" value="1"/>
</dbReference>
<keyword evidence="8 12" id="KW-0663">Pyridoxal phosphate</keyword>
<evidence type="ECO:0000256" key="1">
    <source>
        <dbReference type="ARBA" id="ARBA00001933"/>
    </source>
</evidence>
<name>A0A1C4BBV5_BACTU</name>
<keyword evidence="9 12" id="KW-0057">Aromatic amino acid biosynthesis</keyword>
<dbReference type="FunFam" id="3.40.50.1100:FF:000001">
    <property type="entry name" value="Tryptophan synthase beta chain"/>
    <property type="match status" value="1"/>
</dbReference>
<feature type="domain" description="Tryptophan synthase beta chain-like PALP" evidence="13">
    <location>
        <begin position="59"/>
        <end position="384"/>
    </location>
</feature>
<evidence type="ECO:0000256" key="6">
    <source>
        <dbReference type="ARBA" id="ARBA00022605"/>
    </source>
</evidence>
<dbReference type="CDD" id="cd06446">
    <property type="entry name" value="Trp-synth_B"/>
    <property type="match status" value="1"/>
</dbReference>
<dbReference type="InterPro" id="IPR006653">
    <property type="entry name" value="Trp_synth_b_CS"/>
</dbReference>
<dbReference type="FunFam" id="3.40.50.1100:FF:000004">
    <property type="entry name" value="Tryptophan synthase beta chain"/>
    <property type="match status" value="1"/>
</dbReference>
<dbReference type="PROSITE" id="PS00168">
    <property type="entry name" value="TRP_SYNTHASE_BETA"/>
    <property type="match status" value="1"/>
</dbReference>
<evidence type="ECO:0000256" key="9">
    <source>
        <dbReference type="ARBA" id="ARBA00023141"/>
    </source>
</evidence>
<evidence type="ECO:0000256" key="10">
    <source>
        <dbReference type="ARBA" id="ARBA00023239"/>
    </source>
</evidence>
<dbReference type="InterPro" id="IPR036052">
    <property type="entry name" value="TrpB-like_PALP_sf"/>
</dbReference>
<evidence type="ECO:0000256" key="3">
    <source>
        <dbReference type="ARBA" id="ARBA00004733"/>
    </source>
</evidence>
<dbReference type="NCBIfam" id="TIGR00263">
    <property type="entry name" value="trpB"/>
    <property type="match status" value="1"/>
</dbReference>
<dbReference type="UniPathway" id="UPA00035">
    <property type="reaction ID" value="UER00044"/>
</dbReference>
<dbReference type="GO" id="GO:0004834">
    <property type="term" value="F:tryptophan synthase activity"/>
    <property type="evidence" value="ECO:0007669"/>
    <property type="project" value="UniProtKB-UniRule"/>
</dbReference>
<keyword evidence="10 12" id="KW-0456">Lyase</keyword>
<evidence type="ECO:0000256" key="11">
    <source>
        <dbReference type="ARBA" id="ARBA00049047"/>
    </source>
</evidence>
<dbReference type="SUPFAM" id="SSF53686">
    <property type="entry name" value="Tryptophan synthase beta subunit-like PLP-dependent enzymes"/>
    <property type="match status" value="1"/>
</dbReference>
<dbReference type="GO" id="GO:0005737">
    <property type="term" value="C:cytoplasm"/>
    <property type="evidence" value="ECO:0007669"/>
    <property type="project" value="TreeGrafter"/>
</dbReference>
<evidence type="ECO:0000256" key="8">
    <source>
        <dbReference type="ARBA" id="ARBA00022898"/>
    </source>
</evidence>
<evidence type="ECO:0000259" key="13">
    <source>
        <dbReference type="Pfam" id="PF00291"/>
    </source>
</evidence>
<keyword evidence="7 12" id="KW-0822">Tryptophan biosynthesis</keyword>
<sequence>MFQMNYAYPDEKGHYGIYGGRYVPETLMQSVLELEEAYKEAMQDVGFQKELNHYLKTYVGRETPLYFAENMTKYCGGAKIYLKREDLNHTGAHKINNTIGQALLAVRMGKKKVVAETGAGQHGVATATVCALLGLECVIFMGEEDVRRQKLNVFRMELLGAKVESVAAGSGTLKDAVNEALRYWVSHVHDTHYIMGSVLGPHPFPQIVRDFQSVIGKETKKQYEALEGKVPEAVVACIGGGSNAMGMFYPFVHDEEVALYGVEAAGKGVHTEKHAATLTKGSVGVLHGSMMYLLQNEEGQIQEAHSISAGLDYPGVGPEHSLLKDIGRVSYHSITDAEALEAFQLLTKKEGIIPALESSHAIAYALKLAPQMKKDEGLVICLSGRGDKDVESIKRYMEEV</sequence>
<evidence type="ECO:0000313" key="15">
    <source>
        <dbReference type="Proteomes" id="UP000195991"/>
    </source>
</evidence>
<comment type="pathway">
    <text evidence="3 12">Amino-acid biosynthesis; L-tryptophan biosynthesis; L-tryptophan from chorismate: step 5/5.</text>
</comment>
<evidence type="ECO:0000313" key="14">
    <source>
        <dbReference type="EMBL" id="SCC04327.1"/>
    </source>
</evidence>
<comment type="subunit">
    <text evidence="5 12">Tetramer of two alpha and two beta chains.</text>
</comment>
<comment type="catalytic activity">
    <reaction evidence="11 12">
        <text>(1S,2R)-1-C-(indol-3-yl)glycerol 3-phosphate + L-serine = D-glyceraldehyde 3-phosphate + L-tryptophan + H2O</text>
        <dbReference type="Rhea" id="RHEA:10532"/>
        <dbReference type="ChEBI" id="CHEBI:15377"/>
        <dbReference type="ChEBI" id="CHEBI:33384"/>
        <dbReference type="ChEBI" id="CHEBI:57912"/>
        <dbReference type="ChEBI" id="CHEBI:58866"/>
        <dbReference type="ChEBI" id="CHEBI:59776"/>
        <dbReference type="EC" id="4.2.1.20"/>
    </reaction>
</comment>
<dbReference type="AlphaFoldDB" id="A0A1C4BBV5"/>
<evidence type="ECO:0000256" key="7">
    <source>
        <dbReference type="ARBA" id="ARBA00022822"/>
    </source>
</evidence>
<proteinExistence type="inferred from homology"/>
<comment type="cofactor">
    <cofactor evidence="1 12">
        <name>pyridoxal 5'-phosphate</name>
        <dbReference type="ChEBI" id="CHEBI:597326"/>
    </cofactor>
</comment>
<gene>
    <name evidence="12" type="primary">trpB</name>
    <name evidence="14" type="ORF">BTT61001_01205</name>
</gene>
<evidence type="ECO:0000256" key="12">
    <source>
        <dbReference type="HAMAP-Rule" id="MF_00133"/>
    </source>
</evidence>
<accession>A0A1C4BBV5</accession>
<keyword evidence="6 12" id="KW-0028">Amino-acid biosynthesis</keyword>
<evidence type="ECO:0000256" key="2">
    <source>
        <dbReference type="ARBA" id="ARBA00002786"/>
    </source>
</evidence>
<dbReference type="Gene3D" id="3.40.50.1100">
    <property type="match status" value="2"/>
</dbReference>
<comment type="function">
    <text evidence="2 12">The beta subunit is responsible for the synthesis of L-tryptophan from indole and L-serine.</text>
</comment>
<organism evidence="14 15">
    <name type="scientific">Bacillus thuringiensis</name>
    <dbReference type="NCBI Taxonomy" id="1428"/>
    <lineage>
        <taxon>Bacteria</taxon>
        <taxon>Bacillati</taxon>
        <taxon>Bacillota</taxon>
        <taxon>Bacilli</taxon>
        <taxon>Bacillales</taxon>
        <taxon>Bacillaceae</taxon>
        <taxon>Bacillus</taxon>
        <taxon>Bacillus cereus group</taxon>
    </lineage>
</organism>
<dbReference type="Pfam" id="PF00291">
    <property type="entry name" value="PALP"/>
    <property type="match status" value="1"/>
</dbReference>
<dbReference type="HAMAP" id="MF_00133">
    <property type="entry name" value="Trp_synth_beta"/>
    <property type="match status" value="1"/>
</dbReference>
<protein>
    <recommendedName>
        <fullName evidence="12">Tryptophan synthase beta chain</fullName>
        <ecNumber evidence="12">4.2.1.20</ecNumber>
    </recommendedName>
</protein>
<dbReference type="InterPro" id="IPR001926">
    <property type="entry name" value="TrpB-like_PALP"/>
</dbReference>
<evidence type="ECO:0000256" key="4">
    <source>
        <dbReference type="ARBA" id="ARBA00009982"/>
    </source>
</evidence>
<dbReference type="InterPro" id="IPR023026">
    <property type="entry name" value="Trp_synth_beta/beta-like"/>
</dbReference>
<dbReference type="EMBL" id="FMBI01000024">
    <property type="protein sequence ID" value="SCC04327.1"/>
    <property type="molecule type" value="Genomic_DNA"/>
</dbReference>
<dbReference type="Proteomes" id="UP000195991">
    <property type="component" value="Unassembled WGS sequence"/>
</dbReference>
<dbReference type="PIRSF" id="PIRSF001413">
    <property type="entry name" value="Trp_syn_beta"/>
    <property type="match status" value="1"/>
</dbReference>
<dbReference type="PANTHER" id="PTHR48077:SF3">
    <property type="entry name" value="TRYPTOPHAN SYNTHASE"/>
    <property type="match status" value="1"/>
</dbReference>
<reference evidence="14 15" key="1">
    <citation type="submission" date="2016-08" db="EMBL/GenBank/DDBJ databases">
        <authorList>
            <person name="Seilhamer J.J."/>
        </authorList>
    </citation>
    <scope>NUCLEOTIDE SEQUENCE [LARGE SCALE GENOMIC DNA]</scope>
    <source>
        <strain evidence="14 15">IEBC_T61001</strain>
    </source>
</reference>
<dbReference type="InterPro" id="IPR006654">
    <property type="entry name" value="Trp_synth_beta"/>
</dbReference>
<evidence type="ECO:0000256" key="5">
    <source>
        <dbReference type="ARBA" id="ARBA00011270"/>
    </source>
</evidence>
<feature type="modified residue" description="N6-(pyridoxal phosphate)lysine" evidence="12">
    <location>
        <position position="94"/>
    </location>
</feature>
<dbReference type="EC" id="4.2.1.20" evidence="12"/>